<sequence length="115" mass="13156">MKMITVIKNKRKFLALTDMGGVICRGVRSQESGVRRKSRRRKRRSGATPFGFSSHFKSGNPFGSCFWGEPPRPSGFAREGMPTKRGNAHQERRRKFFITNYPDMISLVLTDIFIS</sequence>
<proteinExistence type="predicted"/>
<protein>
    <submittedName>
        <fullName evidence="2">Uncharacterized protein</fullName>
    </submittedName>
</protein>
<accession>A0A0F5YBS9</accession>
<evidence type="ECO:0000313" key="2">
    <source>
        <dbReference type="EMBL" id="KKD36057.1"/>
    </source>
</evidence>
<name>A0A0F5YBS9_9CYAN</name>
<organism evidence="2 3">
    <name type="scientific">Limnoraphis robusta CS-951</name>
    <dbReference type="NCBI Taxonomy" id="1637645"/>
    <lineage>
        <taxon>Bacteria</taxon>
        <taxon>Bacillati</taxon>
        <taxon>Cyanobacteriota</taxon>
        <taxon>Cyanophyceae</taxon>
        <taxon>Oscillatoriophycideae</taxon>
        <taxon>Oscillatoriales</taxon>
        <taxon>Sirenicapillariaceae</taxon>
        <taxon>Limnoraphis</taxon>
    </lineage>
</organism>
<dbReference type="AlphaFoldDB" id="A0A0F5YBS9"/>
<evidence type="ECO:0000256" key="1">
    <source>
        <dbReference type="SAM" id="MobiDB-lite"/>
    </source>
</evidence>
<feature type="compositionally biased region" description="Basic residues" evidence="1">
    <location>
        <begin position="35"/>
        <end position="45"/>
    </location>
</feature>
<dbReference type="EMBL" id="LATL02000069">
    <property type="protein sequence ID" value="KKD36057.1"/>
    <property type="molecule type" value="Genomic_DNA"/>
</dbReference>
<comment type="caution">
    <text evidence="2">The sequence shown here is derived from an EMBL/GenBank/DDBJ whole genome shotgun (WGS) entry which is preliminary data.</text>
</comment>
<dbReference type="Proteomes" id="UP000033607">
    <property type="component" value="Unassembled WGS sequence"/>
</dbReference>
<reference evidence="2 3" key="1">
    <citation type="submission" date="2015-06" db="EMBL/GenBank/DDBJ databases">
        <title>Draft genome assembly of filamentous brackish cyanobacterium Limnoraphis robusta strain CS-951.</title>
        <authorList>
            <person name="Willis A."/>
            <person name="Parks M."/>
            <person name="Burford M.A."/>
        </authorList>
    </citation>
    <scope>NUCLEOTIDE SEQUENCE [LARGE SCALE GENOMIC DNA]</scope>
    <source>
        <strain evidence="2 3">CS-951</strain>
    </source>
</reference>
<feature type="region of interest" description="Disordered" evidence="1">
    <location>
        <begin position="29"/>
        <end position="58"/>
    </location>
</feature>
<gene>
    <name evidence="2" type="ORF">WN50_21845</name>
</gene>
<evidence type="ECO:0000313" key="3">
    <source>
        <dbReference type="Proteomes" id="UP000033607"/>
    </source>
</evidence>